<feature type="non-terminal residue" evidence="1">
    <location>
        <position position="105"/>
    </location>
</feature>
<evidence type="ECO:0000313" key="1">
    <source>
        <dbReference type="EMBL" id="CAK8993957.1"/>
    </source>
</evidence>
<evidence type="ECO:0000313" key="2">
    <source>
        <dbReference type="Proteomes" id="UP001642484"/>
    </source>
</evidence>
<dbReference type="Proteomes" id="UP001642484">
    <property type="component" value="Unassembled WGS sequence"/>
</dbReference>
<name>A0ABP0HUR3_9DINO</name>
<protein>
    <submittedName>
        <fullName evidence="1">Uncharacterized protein</fullName>
    </submittedName>
</protein>
<dbReference type="EMBL" id="CAXAMN010001349">
    <property type="protein sequence ID" value="CAK8993957.1"/>
    <property type="molecule type" value="Genomic_DNA"/>
</dbReference>
<sequence>MTLTSLTARQLTAKITHSKSLQALVRLYEQHGTQMDRLHLSALLHRCGHLAETKTSQVPRSLLPDVLQRCPSGSMVEGSRQVQPSIFGCEELAPTSPNHGRLTFL</sequence>
<reference evidence="1 2" key="1">
    <citation type="submission" date="2024-02" db="EMBL/GenBank/DDBJ databases">
        <authorList>
            <person name="Chen Y."/>
            <person name="Shah S."/>
            <person name="Dougan E. K."/>
            <person name="Thang M."/>
            <person name="Chan C."/>
        </authorList>
    </citation>
    <scope>NUCLEOTIDE SEQUENCE [LARGE SCALE GENOMIC DNA]</scope>
</reference>
<proteinExistence type="predicted"/>
<accession>A0ABP0HUR3</accession>
<comment type="caution">
    <text evidence="1">The sequence shown here is derived from an EMBL/GenBank/DDBJ whole genome shotgun (WGS) entry which is preliminary data.</text>
</comment>
<keyword evidence="2" id="KW-1185">Reference proteome</keyword>
<gene>
    <name evidence="1" type="ORF">CCMP2556_LOCUS3454</name>
</gene>
<organism evidence="1 2">
    <name type="scientific">Durusdinium trenchii</name>
    <dbReference type="NCBI Taxonomy" id="1381693"/>
    <lineage>
        <taxon>Eukaryota</taxon>
        <taxon>Sar</taxon>
        <taxon>Alveolata</taxon>
        <taxon>Dinophyceae</taxon>
        <taxon>Suessiales</taxon>
        <taxon>Symbiodiniaceae</taxon>
        <taxon>Durusdinium</taxon>
    </lineage>
</organism>